<organism evidence="1">
    <name type="scientific">bioreactor metagenome</name>
    <dbReference type="NCBI Taxonomy" id="1076179"/>
    <lineage>
        <taxon>unclassified sequences</taxon>
        <taxon>metagenomes</taxon>
        <taxon>ecological metagenomes</taxon>
    </lineage>
</organism>
<evidence type="ECO:0000313" key="1">
    <source>
        <dbReference type="EMBL" id="MPM41534.1"/>
    </source>
</evidence>
<accession>A0A644ZVB4</accession>
<sequence length="228" mass="26842">MKDMKLSNIQKESEKIKIKKSINDYEDLKAQVLLKLGIMTYDKIRKGEIIDEEFNSLCDEIKSFDIEIYTRHMQLRSFENKSNKVVCQCGYVAFKNEKFCPQCGKSLIEEKKSYIICKHCNQETEKDSNFCSCCGSKIKEESTYCYNDEVYFVNEESKIEDIIIEEIPEVSMIDEDSGKEFLKEKEELALEEENFEDDIVTDNNIIEQDYIEIEGREFLRSHQDNTPE</sequence>
<comment type="caution">
    <text evidence="1">The sequence shown here is derived from an EMBL/GenBank/DDBJ whole genome shotgun (WGS) entry which is preliminary data.</text>
</comment>
<proteinExistence type="predicted"/>
<protein>
    <submittedName>
        <fullName evidence="1">Uncharacterized protein</fullName>
    </submittedName>
</protein>
<gene>
    <name evidence="1" type="ORF">SDC9_88189</name>
</gene>
<name>A0A644ZVB4_9ZZZZ</name>
<reference evidence="1" key="1">
    <citation type="submission" date="2019-08" db="EMBL/GenBank/DDBJ databases">
        <authorList>
            <person name="Kucharzyk K."/>
            <person name="Murdoch R.W."/>
            <person name="Higgins S."/>
            <person name="Loffler F."/>
        </authorList>
    </citation>
    <scope>NUCLEOTIDE SEQUENCE</scope>
</reference>
<dbReference type="EMBL" id="VSSQ01009406">
    <property type="protein sequence ID" value="MPM41534.1"/>
    <property type="molecule type" value="Genomic_DNA"/>
</dbReference>
<dbReference type="AlphaFoldDB" id="A0A644ZVB4"/>